<organism evidence="1 2">
    <name type="scientific">Rangifer tarandus platyrhynchus</name>
    <name type="common">Svalbard reindeer</name>
    <dbReference type="NCBI Taxonomy" id="3082113"/>
    <lineage>
        <taxon>Eukaryota</taxon>
        <taxon>Metazoa</taxon>
        <taxon>Chordata</taxon>
        <taxon>Craniata</taxon>
        <taxon>Vertebrata</taxon>
        <taxon>Euteleostomi</taxon>
        <taxon>Mammalia</taxon>
        <taxon>Eutheria</taxon>
        <taxon>Laurasiatheria</taxon>
        <taxon>Artiodactyla</taxon>
        <taxon>Ruminantia</taxon>
        <taxon>Pecora</taxon>
        <taxon>Cervidae</taxon>
        <taxon>Odocoileinae</taxon>
        <taxon>Rangifer</taxon>
    </lineage>
</organism>
<protein>
    <submittedName>
        <fullName evidence="1">Uncharacterized protein</fullName>
    </submittedName>
</protein>
<evidence type="ECO:0000313" key="2">
    <source>
        <dbReference type="Proteomes" id="UP001162501"/>
    </source>
</evidence>
<gene>
    <name evidence="1" type="ORF">MRATA1EN3_LOCUS14949</name>
</gene>
<accession>A0ACB0ESV6</accession>
<reference evidence="1" key="1">
    <citation type="submission" date="2023-05" db="EMBL/GenBank/DDBJ databases">
        <authorList>
            <consortium name="ELIXIR-Norway"/>
        </authorList>
    </citation>
    <scope>NUCLEOTIDE SEQUENCE</scope>
</reference>
<name>A0ACB0ESV6_RANTA</name>
<proteinExistence type="predicted"/>
<dbReference type="EMBL" id="OX596110">
    <property type="protein sequence ID" value="CAI9703736.1"/>
    <property type="molecule type" value="Genomic_DNA"/>
</dbReference>
<sequence length="111" mass="12296">MATEKWTAASRPVTLPLQLGKHLCLCPPICSSGTCEPDKPSGSRDTLVFTHFRLCGQRPQPQSRWKRQPSLCSSKSCSISSRKALETQEAQRQEQGPWAIPLAEVVDDTKC</sequence>
<dbReference type="Proteomes" id="UP001162501">
    <property type="component" value="Chromosome 26"/>
</dbReference>
<evidence type="ECO:0000313" key="1">
    <source>
        <dbReference type="EMBL" id="CAI9703736.1"/>
    </source>
</evidence>